<evidence type="ECO:0000313" key="10">
    <source>
        <dbReference type="Proteomes" id="UP001374584"/>
    </source>
</evidence>
<dbReference type="Pfam" id="PF01105">
    <property type="entry name" value="EMP24_GP25L"/>
    <property type="match status" value="1"/>
</dbReference>
<feature type="domain" description="GOLD" evidence="8">
    <location>
        <begin position="110"/>
        <end position="197"/>
    </location>
</feature>
<keyword evidence="10" id="KW-1185">Reference proteome</keyword>
<dbReference type="InterPro" id="IPR009038">
    <property type="entry name" value="GOLD_dom"/>
</dbReference>
<organism evidence="9 10">
    <name type="scientific">Phaseolus coccineus</name>
    <name type="common">Scarlet runner bean</name>
    <name type="synonym">Phaseolus multiflorus</name>
    <dbReference type="NCBI Taxonomy" id="3886"/>
    <lineage>
        <taxon>Eukaryota</taxon>
        <taxon>Viridiplantae</taxon>
        <taxon>Streptophyta</taxon>
        <taxon>Embryophyta</taxon>
        <taxon>Tracheophyta</taxon>
        <taxon>Spermatophyta</taxon>
        <taxon>Magnoliopsida</taxon>
        <taxon>eudicotyledons</taxon>
        <taxon>Gunneridae</taxon>
        <taxon>Pentapetalae</taxon>
        <taxon>rosids</taxon>
        <taxon>fabids</taxon>
        <taxon>Fabales</taxon>
        <taxon>Fabaceae</taxon>
        <taxon>Papilionoideae</taxon>
        <taxon>50 kb inversion clade</taxon>
        <taxon>NPAAA clade</taxon>
        <taxon>indigoferoid/millettioid clade</taxon>
        <taxon>Phaseoleae</taxon>
        <taxon>Phaseolus</taxon>
    </lineage>
</organism>
<comment type="caution">
    <text evidence="9">The sequence shown here is derived from an EMBL/GenBank/DDBJ whole genome shotgun (WGS) entry which is preliminary data.</text>
</comment>
<dbReference type="InterPro" id="IPR015720">
    <property type="entry name" value="Emp24-like"/>
</dbReference>
<evidence type="ECO:0000256" key="1">
    <source>
        <dbReference type="ARBA" id="ARBA00004479"/>
    </source>
</evidence>
<dbReference type="AlphaFoldDB" id="A0AAN9LCN1"/>
<dbReference type="SMART" id="SM01190">
    <property type="entry name" value="EMP24_GP25L"/>
    <property type="match status" value="1"/>
</dbReference>
<evidence type="ECO:0000256" key="6">
    <source>
        <dbReference type="ARBA" id="ARBA00023136"/>
    </source>
</evidence>
<evidence type="ECO:0000313" key="9">
    <source>
        <dbReference type="EMBL" id="KAK7333346.1"/>
    </source>
</evidence>
<evidence type="ECO:0000256" key="3">
    <source>
        <dbReference type="ARBA" id="ARBA00022692"/>
    </source>
</evidence>
<feature type="transmembrane region" description="Helical" evidence="7">
    <location>
        <begin position="17"/>
        <end position="37"/>
    </location>
</feature>
<evidence type="ECO:0000256" key="2">
    <source>
        <dbReference type="ARBA" id="ARBA00007104"/>
    </source>
</evidence>
<dbReference type="Proteomes" id="UP001374584">
    <property type="component" value="Unassembled WGS sequence"/>
</dbReference>
<feature type="transmembrane region" description="Helical" evidence="7">
    <location>
        <begin position="84"/>
        <end position="107"/>
    </location>
</feature>
<dbReference type="PANTHER" id="PTHR22811">
    <property type="entry name" value="TRANSMEMBRANE EMP24 DOMAIN-CONTAINING PROTEIN"/>
    <property type="match status" value="1"/>
</dbReference>
<keyword evidence="6 7" id="KW-0472">Membrane</keyword>
<accession>A0AAN9LCN1</accession>
<protein>
    <recommendedName>
        <fullName evidence="8">GOLD domain-containing protein</fullName>
    </recommendedName>
</protein>
<evidence type="ECO:0000256" key="5">
    <source>
        <dbReference type="ARBA" id="ARBA00022989"/>
    </source>
</evidence>
<sequence>MTSNFHNCSTKQTHLTFLYNFSSWNPTLFIFIFKLVLEQNIDKKSLYVECENRGNQRTISSYHGHVLLVEYVSMKVVIEMKLGLSNFATALVIFSSLNAVLGIRFVIDRQDCFSHYVQYEGDKVHASFVVIKIDTSWQYTNDGVDLEVRGPSGEPIRDFVDMTSEIFEFVARSSGAYRFCFTNRSPYHETIDFDIHADHVDFSEQHAKDEHLTPLLEQIVKLEHALFNIQYEQHWLEAQTERQAIVSSAMSTRTIHKALLESAALMGASFLQVYLLRRLFERKLTVLGRRVRTGKEQIVVMNSTTCEIEKLNGGDEIKGIK</sequence>
<gene>
    <name evidence="9" type="ORF">VNO80_30114</name>
</gene>
<keyword evidence="4" id="KW-0732">Signal</keyword>
<evidence type="ECO:0000256" key="7">
    <source>
        <dbReference type="SAM" id="Phobius"/>
    </source>
</evidence>
<comment type="subcellular location">
    <subcellularLocation>
        <location evidence="1">Membrane</location>
        <topology evidence="1">Single-pass type I membrane protein</topology>
    </subcellularLocation>
</comment>
<keyword evidence="5 7" id="KW-1133">Transmembrane helix</keyword>
<dbReference type="PROSITE" id="PS50866">
    <property type="entry name" value="GOLD"/>
    <property type="match status" value="1"/>
</dbReference>
<dbReference type="EMBL" id="JAYMYR010000011">
    <property type="protein sequence ID" value="KAK7333346.1"/>
    <property type="molecule type" value="Genomic_DNA"/>
</dbReference>
<reference evidence="9 10" key="1">
    <citation type="submission" date="2024-01" db="EMBL/GenBank/DDBJ databases">
        <title>The genomes of 5 underutilized Papilionoideae crops provide insights into root nodulation and disease resistanc.</title>
        <authorList>
            <person name="Jiang F."/>
        </authorList>
    </citation>
    <scope>NUCLEOTIDE SEQUENCE [LARGE SCALE GENOMIC DNA]</scope>
    <source>
        <strain evidence="9">JINMINGXINNONG_FW02</strain>
        <tissue evidence="9">Leaves</tissue>
    </source>
</reference>
<dbReference type="GO" id="GO:0016020">
    <property type="term" value="C:membrane"/>
    <property type="evidence" value="ECO:0007669"/>
    <property type="project" value="UniProtKB-SubCell"/>
</dbReference>
<evidence type="ECO:0000259" key="8">
    <source>
        <dbReference type="PROSITE" id="PS50866"/>
    </source>
</evidence>
<comment type="similarity">
    <text evidence="2">Belongs to the EMP24/GP25L family.</text>
</comment>
<evidence type="ECO:0000256" key="4">
    <source>
        <dbReference type="ARBA" id="ARBA00022729"/>
    </source>
</evidence>
<keyword evidence="3 7" id="KW-0812">Transmembrane</keyword>
<proteinExistence type="inferred from homology"/>
<name>A0AAN9LCN1_PHACN</name>